<dbReference type="InterPro" id="IPR041664">
    <property type="entry name" value="AAA_16"/>
</dbReference>
<dbReference type="RefSeq" id="WP_344089507.1">
    <property type="nucleotide sequence ID" value="NZ_BAAAHB010000019.1"/>
</dbReference>
<dbReference type="InterPro" id="IPR027417">
    <property type="entry name" value="P-loop_NTPase"/>
</dbReference>
<reference evidence="4 5" key="1">
    <citation type="journal article" date="2019" name="Int. J. Syst. Evol. Microbiol.">
        <title>The Global Catalogue of Microorganisms (GCM) 10K type strain sequencing project: providing services to taxonomists for standard genome sequencing and annotation.</title>
        <authorList>
            <consortium name="The Broad Institute Genomics Platform"/>
            <consortium name="The Broad Institute Genome Sequencing Center for Infectious Disease"/>
            <person name="Wu L."/>
            <person name="Ma J."/>
        </authorList>
    </citation>
    <scope>NUCLEOTIDE SEQUENCE [LARGE SCALE GENOMIC DNA]</scope>
    <source>
        <strain evidence="4 5">JCM 10649</strain>
    </source>
</reference>
<organism evidence="4 5">
    <name type="scientific">Streptomyces stramineus</name>
    <dbReference type="NCBI Taxonomy" id="173861"/>
    <lineage>
        <taxon>Bacteria</taxon>
        <taxon>Bacillati</taxon>
        <taxon>Actinomycetota</taxon>
        <taxon>Actinomycetes</taxon>
        <taxon>Kitasatosporales</taxon>
        <taxon>Streptomycetaceae</taxon>
        <taxon>Streptomyces</taxon>
    </lineage>
</organism>
<evidence type="ECO:0000313" key="4">
    <source>
        <dbReference type="EMBL" id="GAA0460527.1"/>
    </source>
</evidence>
<evidence type="ECO:0000259" key="3">
    <source>
        <dbReference type="Pfam" id="PF13191"/>
    </source>
</evidence>
<comment type="caution">
    <text evidence="4">The sequence shown here is derived from an EMBL/GenBank/DDBJ whole genome shotgun (WGS) entry which is preliminary data.</text>
</comment>
<name>A0ABN0ZVN0_9ACTN</name>
<keyword evidence="5" id="KW-1185">Reference proteome</keyword>
<sequence length="1053" mass="113665">MPVPAPDTRPSLLGRDHWLRVLRAHIDRASSGSGGLVLVTGEAGIGKTSLVGRAIQEGESRGLCVLRGSCWDADSTPGYWPWTQVFRGLRRGAGEGDGEAGAGTALPALLGACATDGQTDRFQLFDAATTQLSAASRQRPVLVVLEDLHWADPASVGLLDFAAQHIRFERLLILATCRDAEIERPGHPLRPLFRSLATRATTVPLTGLGEADVAELMQRTAGTRPAEDVVGEVRRRTGGNPFFVQEAARLWAAGHAVTAISPGLRASLEQRLSLLAPPVAECLGAASVLGRQFRPGTLARVLGAPSAQVAQWLAEAVDAQLVERAEGAGFAFKHDLVRETLYDALGADRARRLHAAAVAALRDAGSAQSGARPTELAHHAYLAFEELDRDEAVALLVSAARDAESRVAQEEAAGHFARALERAGEKPGPGRVLLALDFGLSLQLVGDHERSWAVFADAVRLAEGLADPLLVGRTALTLFGADGQGDTGLLKSRALHRAHALLVPGPPAEPALDVSQSRLAREVARRVVAAARAAGDADALHIGLWARLQAEWGPRVVRDRPALAQELIAVARRRGDRWTEHVAMSMLWVAALEADDPRFLEHFHAMVEVAAASGSPRMRLTAVIDRSVVDAVTGRFTEAAHLLDTAVSLSGSPAGYYQYFTFHHRWALLLLRGRFTEARALHGELREHGHPYVDLLEAITELEAGEGPTLPVPRPGAGASGDTVLHHSVTPLWLRYQAQSAAASGDRAWCEQVRNALSPYTGQWLVSLYGWDVSGPASLWTGVLDAALGQWDSAVRQLAAAKRSADRLHARPWSVRAGLELAAAMSARAAGSPEAAMLLREATAEARRLGMGHLVERADSPLSVRPPREAPPADEFRRDGSVWRLTFRGRTVHVPDAKGLHDLHCLLGRPGEDIAAARLLDPHHDTTAEAAGAMGADDILDEETKRRYRLHLQRLDAEIDQAVKLGDDSRAAAYDRERAALLEELRRSTGLAGRSRRLGDASERARKNVTARIRDTLRRLDERHPELAAHLREAVSTGTTCRYAPDAEIRWRL</sequence>
<dbReference type="Proteomes" id="UP001499895">
    <property type="component" value="Unassembled WGS sequence"/>
</dbReference>
<accession>A0ABN0ZVN0</accession>
<proteinExistence type="predicted"/>
<dbReference type="SUPFAM" id="SSF52540">
    <property type="entry name" value="P-loop containing nucleoside triphosphate hydrolases"/>
    <property type="match status" value="1"/>
</dbReference>
<gene>
    <name evidence="4" type="ORF">GCM10009544_23860</name>
</gene>
<evidence type="ECO:0000313" key="5">
    <source>
        <dbReference type="Proteomes" id="UP001499895"/>
    </source>
</evidence>
<dbReference type="PANTHER" id="PTHR16305:SF35">
    <property type="entry name" value="TRANSCRIPTIONAL ACTIVATOR DOMAIN"/>
    <property type="match status" value="1"/>
</dbReference>
<dbReference type="Pfam" id="PF13191">
    <property type="entry name" value="AAA_16"/>
    <property type="match status" value="1"/>
</dbReference>
<feature type="domain" description="Orc1-like AAA ATPase" evidence="3">
    <location>
        <begin position="12"/>
        <end position="173"/>
    </location>
</feature>
<keyword evidence="2" id="KW-0067">ATP-binding</keyword>
<dbReference type="PANTHER" id="PTHR16305">
    <property type="entry name" value="TESTICULAR SOLUBLE ADENYLYL CYCLASE"/>
    <property type="match status" value="1"/>
</dbReference>
<evidence type="ECO:0000256" key="1">
    <source>
        <dbReference type="ARBA" id="ARBA00022741"/>
    </source>
</evidence>
<protein>
    <recommendedName>
        <fullName evidence="3">Orc1-like AAA ATPase domain-containing protein</fullName>
    </recommendedName>
</protein>
<dbReference type="EMBL" id="BAAAHB010000019">
    <property type="protein sequence ID" value="GAA0460527.1"/>
    <property type="molecule type" value="Genomic_DNA"/>
</dbReference>
<keyword evidence="1" id="KW-0547">Nucleotide-binding</keyword>
<evidence type="ECO:0000256" key="2">
    <source>
        <dbReference type="ARBA" id="ARBA00022840"/>
    </source>
</evidence>